<organism evidence="2 3">
    <name type="scientific">Metabacillus fastidiosus</name>
    <dbReference type="NCBI Taxonomy" id="1458"/>
    <lineage>
        <taxon>Bacteria</taxon>
        <taxon>Bacillati</taxon>
        <taxon>Bacillota</taxon>
        <taxon>Bacilli</taxon>
        <taxon>Bacillales</taxon>
        <taxon>Bacillaceae</taxon>
        <taxon>Metabacillus</taxon>
    </lineage>
</organism>
<dbReference type="Proteomes" id="UP001342826">
    <property type="component" value="Unassembled WGS sequence"/>
</dbReference>
<gene>
    <name evidence="2" type="ORF">P9271_19475</name>
</gene>
<keyword evidence="1" id="KW-0175">Coiled coil</keyword>
<evidence type="ECO:0000313" key="3">
    <source>
        <dbReference type="Proteomes" id="UP001342826"/>
    </source>
</evidence>
<dbReference type="Pfam" id="PF14182">
    <property type="entry name" value="YgaB"/>
    <property type="match status" value="1"/>
</dbReference>
<dbReference type="RefSeq" id="WP_066229116.1">
    <property type="nucleotide sequence ID" value="NZ_JARTFQ010000002.1"/>
</dbReference>
<dbReference type="GeneID" id="301141038"/>
<protein>
    <submittedName>
        <fullName evidence="2">YgaB family protein</fullName>
    </submittedName>
</protein>
<reference evidence="2 3" key="1">
    <citation type="submission" date="2023-03" db="EMBL/GenBank/DDBJ databases">
        <title>Bacillus Genome Sequencing.</title>
        <authorList>
            <person name="Dunlap C."/>
        </authorList>
    </citation>
    <scope>NUCLEOTIDE SEQUENCE [LARGE SCALE GENOMIC DNA]</scope>
    <source>
        <strain evidence="2 3">NRS-1717</strain>
    </source>
</reference>
<accession>A0ABU6P2A4</accession>
<proteinExistence type="predicted"/>
<sequence length="85" mass="10100">MERFDLLVSEQLKIMDKLLYLQSEIERCKEIEKQLLILQDDAQLGPVQKEIETMKKELAEIQQLFEKQTEAVIKSYQRENIETVS</sequence>
<dbReference type="EMBL" id="JARTFS010000017">
    <property type="protein sequence ID" value="MED4403492.1"/>
    <property type="molecule type" value="Genomic_DNA"/>
</dbReference>
<dbReference type="InterPro" id="IPR025572">
    <property type="entry name" value="YgaB"/>
</dbReference>
<keyword evidence="3" id="KW-1185">Reference proteome</keyword>
<evidence type="ECO:0000313" key="2">
    <source>
        <dbReference type="EMBL" id="MED4403492.1"/>
    </source>
</evidence>
<evidence type="ECO:0000256" key="1">
    <source>
        <dbReference type="SAM" id="Coils"/>
    </source>
</evidence>
<feature type="coiled-coil region" evidence="1">
    <location>
        <begin position="21"/>
        <end position="71"/>
    </location>
</feature>
<name>A0ABU6P2A4_9BACI</name>
<comment type="caution">
    <text evidence="2">The sequence shown here is derived from an EMBL/GenBank/DDBJ whole genome shotgun (WGS) entry which is preliminary data.</text>
</comment>